<accession>A0ABR0DXB5</accession>
<dbReference type="PROSITE" id="PS50181">
    <property type="entry name" value="FBOX"/>
    <property type="match status" value="1"/>
</dbReference>
<dbReference type="SUPFAM" id="SSF81383">
    <property type="entry name" value="F-box domain"/>
    <property type="match status" value="1"/>
</dbReference>
<dbReference type="SMART" id="SM00256">
    <property type="entry name" value="FBOX"/>
    <property type="match status" value="1"/>
</dbReference>
<dbReference type="Proteomes" id="UP001305779">
    <property type="component" value="Unassembled WGS sequence"/>
</dbReference>
<comment type="caution">
    <text evidence="3">The sequence shown here is derived from an EMBL/GenBank/DDBJ whole genome shotgun (WGS) entry which is preliminary data.</text>
</comment>
<evidence type="ECO:0000313" key="4">
    <source>
        <dbReference type="Proteomes" id="UP001305779"/>
    </source>
</evidence>
<evidence type="ECO:0000256" key="1">
    <source>
        <dbReference type="SAM" id="MobiDB-lite"/>
    </source>
</evidence>
<feature type="domain" description="F-box" evidence="2">
    <location>
        <begin position="39"/>
        <end position="85"/>
    </location>
</feature>
<dbReference type="EMBL" id="JAXOVC010000015">
    <property type="protein sequence ID" value="KAK4493801.1"/>
    <property type="molecule type" value="Genomic_DNA"/>
</dbReference>
<dbReference type="Gene3D" id="1.20.1280.50">
    <property type="match status" value="1"/>
</dbReference>
<keyword evidence="4" id="KW-1185">Reference proteome</keyword>
<gene>
    <name evidence="3" type="ORF">PRZ48_014986</name>
</gene>
<proteinExistence type="predicted"/>
<dbReference type="Pfam" id="PF00646">
    <property type="entry name" value="F-box"/>
    <property type="match status" value="1"/>
</dbReference>
<organism evidence="3 4">
    <name type="scientific">Zasmidium cellare</name>
    <name type="common">Wine cellar mold</name>
    <name type="synonym">Racodium cellare</name>
    <dbReference type="NCBI Taxonomy" id="395010"/>
    <lineage>
        <taxon>Eukaryota</taxon>
        <taxon>Fungi</taxon>
        <taxon>Dikarya</taxon>
        <taxon>Ascomycota</taxon>
        <taxon>Pezizomycotina</taxon>
        <taxon>Dothideomycetes</taxon>
        <taxon>Dothideomycetidae</taxon>
        <taxon>Mycosphaerellales</taxon>
        <taxon>Mycosphaerellaceae</taxon>
        <taxon>Zasmidium</taxon>
    </lineage>
</organism>
<dbReference type="InterPro" id="IPR001810">
    <property type="entry name" value="F-box_dom"/>
</dbReference>
<evidence type="ECO:0000313" key="3">
    <source>
        <dbReference type="EMBL" id="KAK4493801.1"/>
    </source>
</evidence>
<reference evidence="3 4" key="1">
    <citation type="journal article" date="2023" name="G3 (Bethesda)">
        <title>A chromosome-level genome assembly of Zasmidium syzygii isolated from banana leaves.</title>
        <authorList>
            <person name="van Westerhoven A.C."/>
            <person name="Mehrabi R."/>
            <person name="Talebi R."/>
            <person name="Steentjes M.B.F."/>
            <person name="Corcolon B."/>
            <person name="Chong P.A."/>
            <person name="Kema G.H.J."/>
            <person name="Seidl M.F."/>
        </authorList>
    </citation>
    <scope>NUCLEOTIDE SEQUENCE [LARGE SCALE GENOMIC DNA]</scope>
    <source>
        <strain evidence="3 4">P124</strain>
    </source>
</reference>
<dbReference type="InterPro" id="IPR036047">
    <property type="entry name" value="F-box-like_dom_sf"/>
</dbReference>
<evidence type="ECO:0000259" key="2">
    <source>
        <dbReference type="PROSITE" id="PS50181"/>
    </source>
</evidence>
<sequence>MAGRKRVQQGSAETARPKKQQKTHTTSSVITRAGKRQNLSNAVFLTTELLENVLRFLPMKDLLISQRVARKWRAVINESKELQQALFMVPREADTAWEIVTGDPLEDDEDGGREILAINTVNMTKDHPDTQEKDKVYVRHGELNPMFFEQRTAHRDFWQLLKDGCIIFHLKKEYQRPRAQRTWMKRPEASWRKMLILQPPTQQFWYHFVCKSKSSPLRYDDEIWNSDMTVAGVMDKIDEIERLDKDVFSFGDHFMSIDDSGLFCPLEGDQVEIDKWTFRRRILATFERVGLRARTQPKIEEANDPVDSSEV</sequence>
<feature type="region of interest" description="Disordered" evidence="1">
    <location>
        <begin position="1"/>
        <end position="33"/>
    </location>
</feature>
<protein>
    <recommendedName>
        <fullName evidence="2">F-box domain-containing protein</fullName>
    </recommendedName>
</protein>
<name>A0ABR0DXB5_ZASCE</name>